<dbReference type="Proteomes" id="UP000035682">
    <property type="component" value="Unplaced"/>
</dbReference>
<comment type="subcellular location">
    <subcellularLocation>
        <location evidence="1 6 7">Nucleus</location>
    </subcellularLocation>
</comment>
<evidence type="ECO:0000313" key="12">
    <source>
        <dbReference type="WBParaSite" id="SRAE_1000211400.1"/>
    </source>
</evidence>
<dbReference type="PANTHER" id="PTHR46643:SF1">
    <property type="entry name" value="HOMEOBOX PROTEIN GOOSECOID-2"/>
    <property type="match status" value="1"/>
</dbReference>
<dbReference type="FunFam" id="1.10.10.60:FF:000223">
    <property type="entry name" value="Goosecoid homeobox 2"/>
    <property type="match status" value="1"/>
</dbReference>
<organism evidence="10">
    <name type="scientific">Strongyloides ratti</name>
    <name type="common">Parasitic roundworm</name>
    <dbReference type="NCBI Taxonomy" id="34506"/>
    <lineage>
        <taxon>Eukaryota</taxon>
        <taxon>Metazoa</taxon>
        <taxon>Ecdysozoa</taxon>
        <taxon>Nematoda</taxon>
        <taxon>Chromadorea</taxon>
        <taxon>Rhabditida</taxon>
        <taxon>Tylenchina</taxon>
        <taxon>Panagrolaimomorpha</taxon>
        <taxon>Strongyloidoidea</taxon>
        <taxon>Strongyloididae</taxon>
        <taxon>Strongyloides</taxon>
    </lineage>
</organism>
<reference evidence="12" key="2">
    <citation type="submission" date="2020-12" db="UniProtKB">
        <authorList>
            <consortium name="WormBaseParasite"/>
        </authorList>
    </citation>
    <scope>IDENTIFICATION</scope>
</reference>
<sequence>MSNFSIDNILSARLPGSFHFPNTGTANTNSSIQLNPTLSAVGATTTPIPFIGPAFDLLGIGNPYAWMQATSSQIPFFAFPAPPYMNNLIANNGSQLLQSLNNKRKRRHRTIFSEDQLAILESTFASTHYPDVILREKLAIQCDLKEERVEVWFKNRRAKERKQKKDSTGGRDSKDEKTSGSDESDVELSENEDQIPLKQKKGSETCKVNIVENVLRDHQHDGLTITLKNNGGEQQVTKIEMKKE</sequence>
<dbReference type="InterPro" id="IPR009057">
    <property type="entry name" value="Homeodomain-like_sf"/>
</dbReference>
<dbReference type="WormBase" id="SRAE_1000211400">
    <property type="protein sequence ID" value="SRP06268"/>
    <property type="gene ID" value="WBGene00258727"/>
</dbReference>
<feature type="compositionally biased region" description="Acidic residues" evidence="8">
    <location>
        <begin position="182"/>
        <end position="193"/>
    </location>
</feature>
<name>A0A090L2D8_STRRB</name>
<keyword evidence="3 6" id="KW-0238">DNA-binding</keyword>
<gene>
    <name evidence="10 12 13" type="ORF">SRAE_1000211400</name>
</gene>
<evidence type="ECO:0000256" key="4">
    <source>
        <dbReference type="ARBA" id="ARBA00023155"/>
    </source>
</evidence>
<dbReference type="InterPro" id="IPR051440">
    <property type="entry name" value="Goosecoid-like_HB"/>
</dbReference>
<dbReference type="OrthoDB" id="6159439at2759"/>
<feature type="compositionally biased region" description="Basic and acidic residues" evidence="8">
    <location>
        <begin position="163"/>
        <end position="180"/>
    </location>
</feature>
<dbReference type="Gene3D" id="1.10.10.60">
    <property type="entry name" value="Homeodomain-like"/>
    <property type="match status" value="1"/>
</dbReference>
<dbReference type="InterPro" id="IPR017970">
    <property type="entry name" value="Homeobox_CS"/>
</dbReference>
<dbReference type="GO" id="GO:0000981">
    <property type="term" value="F:DNA-binding transcription factor activity, RNA polymerase II-specific"/>
    <property type="evidence" value="ECO:0007669"/>
    <property type="project" value="InterPro"/>
</dbReference>
<evidence type="ECO:0000256" key="5">
    <source>
        <dbReference type="ARBA" id="ARBA00023242"/>
    </source>
</evidence>
<dbReference type="SUPFAM" id="SSF46689">
    <property type="entry name" value="Homeodomain-like"/>
    <property type="match status" value="1"/>
</dbReference>
<keyword evidence="4 6" id="KW-0371">Homeobox</keyword>
<proteinExistence type="inferred from homology"/>
<dbReference type="GO" id="GO:0000978">
    <property type="term" value="F:RNA polymerase II cis-regulatory region sequence-specific DNA binding"/>
    <property type="evidence" value="ECO:0007669"/>
    <property type="project" value="TreeGrafter"/>
</dbReference>
<evidence type="ECO:0000256" key="1">
    <source>
        <dbReference type="ARBA" id="ARBA00004123"/>
    </source>
</evidence>
<dbReference type="AlphaFoldDB" id="A0A090L2D8"/>
<evidence type="ECO:0000259" key="9">
    <source>
        <dbReference type="PROSITE" id="PS50071"/>
    </source>
</evidence>
<evidence type="ECO:0000256" key="3">
    <source>
        <dbReference type="ARBA" id="ARBA00023125"/>
    </source>
</evidence>
<dbReference type="CDD" id="cd00086">
    <property type="entry name" value="homeodomain"/>
    <property type="match status" value="1"/>
</dbReference>
<feature type="DNA-binding region" description="Homeobox" evidence="6">
    <location>
        <begin position="105"/>
        <end position="164"/>
    </location>
</feature>
<dbReference type="PROSITE" id="PS00027">
    <property type="entry name" value="HOMEOBOX_1"/>
    <property type="match status" value="1"/>
</dbReference>
<dbReference type="PROSITE" id="PS50071">
    <property type="entry name" value="HOMEOBOX_2"/>
    <property type="match status" value="1"/>
</dbReference>
<feature type="region of interest" description="Disordered" evidence="8">
    <location>
        <begin position="157"/>
        <end position="202"/>
    </location>
</feature>
<comment type="similarity">
    <text evidence="2">Belongs to the paired homeobox family. Bicoid subfamily.</text>
</comment>
<evidence type="ECO:0000256" key="2">
    <source>
        <dbReference type="ARBA" id="ARBA00006503"/>
    </source>
</evidence>
<evidence type="ECO:0000256" key="7">
    <source>
        <dbReference type="RuleBase" id="RU000682"/>
    </source>
</evidence>
<feature type="domain" description="Homeobox" evidence="9">
    <location>
        <begin position="103"/>
        <end position="163"/>
    </location>
</feature>
<keyword evidence="11" id="KW-1185">Reference proteome</keyword>
<evidence type="ECO:0000313" key="11">
    <source>
        <dbReference type="Proteomes" id="UP000035682"/>
    </source>
</evidence>
<dbReference type="PANTHER" id="PTHR46643">
    <property type="entry name" value="HOMEOBOX PROTEIN GOOSECOID-RELATED"/>
    <property type="match status" value="1"/>
</dbReference>
<dbReference type="GO" id="GO:0005634">
    <property type="term" value="C:nucleus"/>
    <property type="evidence" value="ECO:0007669"/>
    <property type="project" value="UniProtKB-SubCell"/>
</dbReference>
<dbReference type="InterPro" id="IPR001356">
    <property type="entry name" value="HD"/>
</dbReference>
<protein>
    <submittedName>
        <fullName evidence="10 12">Goosecoid</fullName>
    </submittedName>
</protein>
<dbReference type="CTD" id="36376222"/>
<dbReference type="GeneID" id="36376222"/>
<evidence type="ECO:0000313" key="13">
    <source>
        <dbReference type="WormBase" id="SRAE_1000211400"/>
    </source>
</evidence>
<accession>A0A090L2D8</accession>
<reference evidence="10 11" key="1">
    <citation type="submission" date="2014-09" db="EMBL/GenBank/DDBJ databases">
        <authorList>
            <person name="Martin A.A."/>
        </authorList>
    </citation>
    <scope>NUCLEOTIDE SEQUENCE</scope>
    <source>
        <strain evidence="11">ED321</strain>
        <strain evidence="10">ED321 Heterogonic</strain>
    </source>
</reference>
<dbReference type="WBParaSite" id="SRAE_1000211400.1">
    <property type="protein sequence ID" value="SRAE_1000211400.1"/>
    <property type="gene ID" value="WBGene00258727"/>
</dbReference>
<dbReference type="EMBL" id="LN609528">
    <property type="protein sequence ID" value="CEF63857.1"/>
    <property type="molecule type" value="Genomic_DNA"/>
</dbReference>
<evidence type="ECO:0000256" key="6">
    <source>
        <dbReference type="PROSITE-ProRule" id="PRU00108"/>
    </source>
</evidence>
<dbReference type="STRING" id="34506.A0A090L2D8"/>
<dbReference type="SMART" id="SM00389">
    <property type="entry name" value="HOX"/>
    <property type="match status" value="1"/>
</dbReference>
<keyword evidence="5 6" id="KW-0539">Nucleus</keyword>
<dbReference type="RefSeq" id="XP_024503058.1">
    <property type="nucleotide sequence ID" value="XM_024649153.1"/>
</dbReference>
<evidence type="ECO:0000313" key="10">
    <source>
        <dbReference type="EMBL" id="CEF63857.1"/>
    </source>
</evidence>
<evidence type="ECO:0000256" key="8">
    <source>
        <dbReference type="SAM" id="MobiDB-lite"/>
    </source>
</evidence>
<dbReference type="Pfam" id="PF00046">
    <property type="entry name" value="Homeodomain"/>
    <property type="match status" value="1"/>
</dbReference>